<evidence type="ECO:0000259" key="1">
    <source>
        <dbReference type="PROSITE" id="PS51671"/>
    </source>
</evidence>
<gene>
    <name evidence="2" type="ORF">CA163_21265</name>
</gene>
<dbReference type="Gene3D" id="3.30.70.260">
    <property type="match status" value="1"/>
</dbReference>
<dbReference type="PROSITE" id="PS51671">
    <property type="entry name" value="ACT"/>
    <property type="match status" value="1"/>
</dbReference>
<dbReference type="InterPro" id="IPR002912">
    <property type="entry name" value="ACT_dom"/>
</dbReference>
<dbReference type="Gene3D" id="3.40.50.720">
    <property type="entry name" value="NAD(P)-binding Rossmann-like Domain"/>
    <property type="match status" value="2"/>
</dbReference>
<feature type="non-terminal residue" evidence="2">
    <location>
        <position position="1"/>
    </location>
</feature>
<protein>
    <submittedName>
        <fullName evidence="2">D-3-phosphoglycerate dehydrogenase</fullName>
    </submittedName>
</protein>
<dbReference type="SUPFAM" id="SSF55021">
    <property type="entry name" value="ACT-like"/>
    <property type="match status" value="1"/>
</dbReference>
<sequence>KFDNVILTPHVGGSTQEAQENIGVEVAGKLAKYSDNGSTLSSVNFPEVSLPEHGRECSRLLHIHKNRPGILTQINTIFAEEGINIAAQYLQTEAEIGYVVIDVETERSEEALTKLKSIEGTIRARILH</sequence>
<dbReference type="CDD" id="cd04901">
    <property type="entry name" value="ACT_3PGDH"/>
    <property type="match status" value="1"/>
</dbReference>
<dbReference type="EMBL" id="NIXT01001817">
    <property type="protein sequence ID" value="OXE30836.1"/>
    <property type="molecule type" value="Genomic_DNA"/>
</dbReference>
<accession>A0A227J6T7</accession>
<dbReference type="InterPro" id="IPR045865">
    <property type="entry name" value="ACT-like_dom_sf"/>
</dbReference>
<comment type="caution">
    <text evidence="2">The sequence shown here is derived from an EMBL/GenBank/DDBJ whole genome shotgun (WGS) entry which is preliminary data.</text>
</comment>
<dbReference type="STRING" id="670.ACZ92_21150"/>
<reference evidence="2 3" key="1">
    <citation type="journal article" date="2017" name="Appl. Environ. Microbiol.">
        <title>Parallel evolution of two clades of a major Atlantic endemic Vibrio parahaemolyticus pathogen lineage by independent acquisition of related pathogenicity islands.</title>
        <authorList>
            <person name="Xu F."/>
            <person name="Gonzalez-Escalona N."/>
            <person name="Drees K.P."/>
            <person name="Sebra R.P."/>
            <person name="Cooper V.S."/>
            <person name="Jones S.H."/>
            <person name="Whistler C.A."/>
        </authorList>
    </citation>
    <scope>NUCLEOTIDE SEQUENCE [LARGE SCALE GENOMIC DNA]</scope>
    <source>
        <strain evidence="2 3">MAVP-3</strain>
    </source>
</reference>
<name>A0A227J6T7_VIBPH</name>
<feature type="domain" description="ACT" evidence="1">
    <location>
        <begin position="59"/>
        <end position="128"/>
    </location>
</feature>
<dbReference type="Proteomes" id="UP000214596">
    <property type="component" value="Unassembled WGS sequence"/>
</dbReference>
<organism evidence="2 3">
    <name type="scientific">Vibrio parahaemolyticus</name>
    <dbReference type="NCBI Taxonomy" id="670"/>
    <lineage>
        <taxon>Bacteria</taxon>
        <taxon>Pseudomonadati</taxon>
        <taxon>Pseudomonadota</taxon>
        <taxon>Gammaproteobacteria</taxon>
        <taxon>Vibrionales</taxon>
        <taxon>Vibrionaceae</taxon>
        <taxon>Vibrio</taxon>
    </lineage>
</organism>
<dbReference type="Pfam" id="PF22629">
    <property type="entry name" value="ACT_AHAS_ss"/>
    <property type="match status" value="1"/>
</dbReference>
<proteinExistence type="predicted"/>
<evidence type="ECO:0000313" key="2">
    <source>
        <dbReference type="EMBL" id="OXE30836.1"/>
    </source>
</evidence>
<dbReference type="FunFam" id="3.30.70.260:FF:000007">
    <property type="entry name" value="D-3-phosphoglycerate dehydrogenase"/>
    <property type="match status" value="1"/>
</dbReference>
<evidence type="ECO:0000313" key="3">
    <source>
        <dbReference type="Proteomes" id="UP000214596"/>
    </source>
</evidence>
<dbReference type="AlphaFoldDB" id="A0A227J6T7"/>
<dbReference type="InterPro" id="IPR054480">
    <property type="entry name" value="AHAS_small-like_ACT"/>
</dbReference>